<comment type="caution">
    <text evidence="1">The sequence shown here is derived from an EMBL/GenBank/DDBJ whole genome shotgun (WGS) entry which is preliminary data.</text>
</comment>
<proteinExistence type="predicted"/>
<protein>
    <submittedName>
        <fullName evidence="1">Uncharacterized protein</fullName>
    </submittedName>
</protein>
<dbReference type="OrthoDB" id="1001981at2759"/>
<sequence>MLNLRGIGTANVGRMVKKILEKGTMEKNSKETLSRIISTCIKGCCSLFDVKTNIHSCDELQVLHSHRVEFRGMRCKDLYFPTTMHWTVNQTFGINHGSPPTPEQPCPECGSEREPPITAPNDPIEMTKEDVHAMLALPTSPLEVQVASTCEPTNEYTKLLKQRRTKLNLRRTWTAKVRKMVEKTLEKGDHE</sequence>
<organism evidence="1 2">
    <name type="scientific">Carnegiea gigantea</name>
    <dbReference type="NCBI Taxonomy" id="171969"/>
    <lineage>
        <taxon>Eukaryota</taxon>
        <taxon>Viridiplantae</taxon>
        <taxon>Streptophyta</taxon>
        <taxon>Embryophyta</taxon>
        <taxon>Tracheophyta</taxon>
        <taxon>Spermatophyta</taxon>
        <taxon>Magnoliopsida</taxon>
        <taxon>eudicotyledons</taxon>
        <taxon>Gunneridae</taxon>
        <taxon>Pentapetalae</taxon>
        <taxon>Caryophyllales</taxon>
        <taxon>Cactineae</taxon>
        <taxon>Cactaceae</taxon>
        <taxon>Cactoideae</taxon>
        <taxon>Echinocereeae</taxon>
        <taxon>Carnegiea</taxon>
    </lineage>
</organism>
<dbReference type="AlphaFoldDB" id="A0A9Q1K3E2"/>
<gene>
    <name evidence="1" type="ORF">Cgig2_017522</name>
</gene>
<evidence type="ECO:0000313" key="2">
    <source>
        <dbReference type="Proteomes" id="UP001153076"/>
    </source>
</evidence>
<accession>A0A9Q1K3E2</accession>
<dbReference type="EMBL" id="JAKOGI010000369">
    <property type="protein sequence ID" value="KAJ8436054.1"/>
    <property type="molecule type" value="Genomic_DNA"/>
</dbReference>
<evidence type="ECO:0000313" key="1">
    <source>
        <dbReference type="EMBL" id="KAJ8436054.1"/>
    </source>
</evidence>
<reference evidence="1" key="1">
    <citation type="submission" date="2022-04" db="EMBL/GenBank/DDBJ databases">
        <title>Carnegiea gigantea Genome sequencing and assembly v2.</title>
        <authorList>
            <person name="Copetti D."/>
            <person name="Sanderson M.J."/>
            <person name="Burquez A."/>
            <person name="Wojciechowski M.F."/>
        </authorList>
    </citation>
    <scope>NUCLEOTIDE SEQUENCE</scope>
    <source>
        <strain evidence="1">SGP5-SGP5p</strain>
        <tissue evidence="1">Aerial part</tissue>
    </source>
</reference>
<dbReference type="Proteomes" id="UP001153076">
    <property type="component" value="Unassembled WGS sequence"/>
</dbReference>
<name>A0A9Q1K3E2_9CARY</name>
<keyword evidence="2" id="KW-1185">Reference proteome</keyword>